<dbReference type="PANTHER" id="PTHR39323">
    <property type="entry name" value="BLR1149 PROTEIN"/>
    <property type="match status" value="1"/>
</dbReference>
<dbReference type="Pfam" id="PF00149">
    <property type="entry name" value="Metallophos"/>
    <property type="match status" value="1"/>
</dbReference>
<dbReference type="Proteomes" id="UP000190888">
    <property type="component" value="Unassembled WGS sequence"/>
</dbReference>
<dbReference type="NCBIfam" id="TIGR04123">
    <property type="entry name" value="P_estr_lig_assc"/>
    <property type="match status" value="1"/>
</dbReference>
<organism evidence="2 3">
    <name type="scientific">Sediminibacterium ginsengisoli</name>
    <dbReference type="NCBI Taxonomy" id="413434"/>
    <lineage>
        <taxon>Bacteria</taxon>
        <taxon>Pseudomonadati</taxon>
        <taxon>Bacteroidota</taxon>
        <taxon>Chitinophagia</taxon>
        <taxon>Chitinophagales</taxon>
        <taxon>Chitinophagaceae</taxon>
        <taxon>Sediminibacterium</taxon>
    </lineage>
</organism>
<accession>A0A1T4QJC6</accession>
<dbReference type="Gene3D" id="3.60.21.10">
    <property type="match status" value="1"/>
</dbReference>
<evidence type="ECO:0000313" key="2">
    <source>
        <dbReference type="EMBL" id="SKA03815.1"/>
    </source>
</evidence>
<gene>
    <name evidence="2" type="ORF">SAMN04488132_108167</name>
</gene>
<dbReference type="EMBL" id="FUWH01000008">
    <property type="protein sequence ID" value="SKA03815.1"/>
    <property type="molecule type" value="Genomic_DNA"/>
</dbReference>
<keyword evidence="2" id="KW-0436">Ligase</keyword>
<reference evidence="2 3" key="1">
    <citation type="submission" date="2017-02" db="EMBL/GenBank/DDBJ databases">
        <authorList>
            <person name="Peterson S.W."/>
        </authorList>
    </citation>
    <scope>NUCLEOTIDE SEQUENCE [LARGE SCALE GENOMIC DNA]</scope>
    <source>
        <strain evidence="2 3">DSM 22335</strain>
    </source>
</reference>
<sequence>MHVCNSNWNVLLNNYNFWKVSELSKSYLCSSMTAPIPHIINKHTFWLSPARIAYWETQQALVVSDLHFGKTGHFRKHGIAVPQGVFREDMQRLMHQVMHFRPRQVIAVGDLFHSKENKEIDLFMKWRMDIQDVEFRLVEGNHDILSADHYKRLGITVHKDCYQVDDIAFVHDPAACSTDENVYTISGHLHPGILISGLAKQQLRFPCFYFGKNLAVLPAFSDFSGLSLIDPCTSDDVYAIVNQSLIKIAC</sequence>
<feature type="domain" description="Calcineurin-like phosphoesterase" evidence="1">
    <location>
        <begin position="61"/>
        <end position="190"/>
    </location>
</feature>
<dbReference type="PANTHER" id="PTHR39323:SF1">
    <property type="entry name" value="BLR1149 PROTEIN"/>
    <property type="match status" value="1"/>
</dbReference>
<proteinExistence type="predicted"/>
<protein>
    <submittedName>
        <fullName evidence="2">Metallophosphoesterase, DNA ligase-associated</fullName>
    </submittedName>
</protein>
<dbReference type="AlphaFoldDB" id="A0A1T4QJC6"/>
<dbReference type="InterPro" id="IPR026336">
    <property type="entry name" value="PdeM-like"/>
</dbReference>
<keyword evidence="3" id="KW-1185">Reference proteome</keyword>
<dbReference type="SUPFAM" id="SSF56300">
    <property type="entry name" value="Metallo-dependent phosphatases"/>
    <property type="match status" value="1"/>
</dbReference>
<dbReference type="InterPro" id="IPR029052">
    <property type="entry name" value="Metallo-depent_PP-like"/>
</dbReference>
<evidence type="ECO:0000313" key="3">
    <source>
        <dbReference type="Proteomes" id="UP000190888"/>
    </source>
</evidence>
<dbReference type="GO" id="GO:0016787">
    <property type="term" value="F:hydrolase activity"/>
    <property type="evidence" value="ECO:0007669"/>
    <property type="project" value="InterPro"/>
</dbReference>
<dbReference type="GO" id="GO:0016874">
    <property type="term" value="F:ligase activity"/>
    <property type="evidence" value="ECO:0007669"/>
    <property type="project" value="UniProtKB-KW"/>
</dbReference>
<dbReference type="InterPro" id="IPR004843">
    <property type="entry name" value="Calcineurin-like_PHP"/>
</dbReference>
<evidence type="ECO:0000259" key="1">
    <source>
        <dbReference type="Pfam" id="PF00149"/>
    </source>
</evidence>
<name>A0A1T4QJC6_9BACT</name>
<dbReference type="STRING" id="413434.SAMN04488132_108167"/>